<feature type="compositionally biased region" description="Pro residues" evidence="4">
    <location>
        <begin position="553"/>
        <end position="565"/>
    </location>
</feature>
<reference evidence="8 9" key="1">
    <citation type="submission" date="2023-06" db="EMBL/GenBank/DDBJ databases">
        <title>Pelomonas sp. PFR6 16S ribosomal RNA gene Genome sequencing and assembly.</title>
        <authorList>
            <person name="Woo H."/>
        </authorList>
    </citation>
    <scope>NUCLEOTIDE SEQUENCE [LARGE SCALE GENOMIC DNA]</scope>
    <source>
        <strain evidence="8 9">PFR6</strain>
    </source>
</reference>
<dbReference type="Pfam" id="PF00672">
    <property type="entry name" value="HAMP"/>
    <property type="match status" value="1"/>
</dbReference>
<dbReference type="CDD" id="cd19411">
    <property type="entry name" value="MCP2201-like_sensor"/>
    <property type="match status" value="1"/>
</dbReference>
<feature type="region of interest" description="Disordered" evidence="4">
    <location>
        <begin position="544"/>
        <end position="580"/>
    </location>
</feature>
<evidence type="ECO:0000259" key="7">
    <source>
        <dbReference type="PROSITE" id="PS50885"/>
    </source>
</evidence>
<dbReference type="InterPro" id="IPR051310">
    <property type="entry name" value="MCP_chemotaxis"/>
</dbReference>
<accession>A0ABT8DXW6</accession>
<name>A0ABT8DXW6_9BURK</name>
<dbReference type="PROSITE" id="PS50111">
    <property type="entry name" value="CHEMOTAXIS_TRANSDUC_2"/>
    <property type="match status" value="1"/>
</dbReference>
<keyword evidence="9" id="KW-1185">Reference proteome</keyword>
<evidence type="ECO:0000256" key="5">
    <source>
        <dbReference type="SAM" id="Phobius"/>
    </source>
</evidence>
<evidence type="ECO:0000256" key="3">
    <source>
        <dbReference type="PROSITE-ProRule" id="PRU00284"/>
    </source>
</evidence>
<dbReference type="Pfam" id="PF12729">
    <property type="entry name" value="4HB_MCP_1"/>
    <property type="match status" value="1"/>
</dbReference>
<keyword evidence="3" id="KW-0807">Transducer</keyword>
<gene>
    <name evidence="8" type="ORF">QWJ38_16405</name>
</gene>
<proteinExistence type="inferred from homology"/>
<sequence>MLDSIFSGRSIGHRLGAVLALVLLISFAGSGIGYWALNRAAQESSQMYENTLVSERIASDWYRNITNGVNRTSAIAASADPALAQFFAVAAAESSKQSGELQKKLEGLLSSPEERAKFEKLSEARKGYLAGREAVTAAKKAGDADQARQLFESQFQPAAAAFEAAIKDVVQQQRDQLDAAARRLDESNRTARTGLVVFAISALAVAVALAVWLTRSITGPLREAGELADAIAHFDLSRSITPRSNDETGRLLRSLQTMQAALLKLIGEVRGSTDSISTASSEIAVGNHDLSARTEQTASNLQQAAASMLQLTGTVQQTAESATTANQLASSAADVAQRGGAVVAQVVTTMDEINASSRRISDIIGTIDGIAFQTNILALNAAVEAARAGEQGRGFAVVASEVRSLAQRSASAAKEIKTLIGASAERVESGSRLVQDAGATMSDIVASVQRVSDIIGEISAASREQSDGIHQINAAVGQLDQMTQQNAALVEESASAAESLKDQAGRLAQAIGVFRLGQGTAPVLAAALVPAARPAPVVKPAVKPVPAKAAAPKPAPKPAPAPAPAPATASAGADGDWETF</sequence>
<dbReference type="Gene3D" id="1.10.287.950">
    <property type="entry name" value="Methyl-accepting chemotaxis protein"/>
    <property type="match status" value="1"/>
</dbReference>
<dbReference type="SUPFAM" id="SSF58104">
    <property type="entry name" value="Methyl-accepting chemotaxis protein (MCP) signaling domain"/>
    <property type="match status" value="1"/>
</dbReference>
<feature type="transmembrane region" description="Helical" evidence="5">
    <location>
        <begin position="193"/>
        <end position="213"/>
    </location>
</feature>
<comment type="caution">
    <text evidence="8">The sequence shown here is derived from an EMBL/GenBank/DDBJ whole genome shotgun (WGS) entry which is preliminary data.</text>
</comment>
<feature type="transmembrane region" description="Helical" evidence="5">
    <location>
        <begin position="15"/>
        <end position="37"/>
    </location>
</feature>
<dbReference type="PROSITE" id="PS50885">
    <property type="entry name" value="HAMP"/>
    <property type="match status" value="1"/>
</dbReference>
<keyword evidence="5" id="KW-0472">Membrane</keyword>
<dbReference type="InterPro" id="IPR047347">
    <property type="entry name" value="YvaQ-like_sensor"/>
</dbReference>
<dbReference type="InterPro" id="IPR004089">
    <property type="entry name" value="MCPsignal_dom"/>
</dbReference>
<evidence type="ECO:0000256" key="1">
    <source>
        <dbReference type="ARBA" id="ARBA00022481"/>
    </source>
</evidence>
<dbReference type="RefSeq" id="WP_290360175.1">
    <property type="nucleotide sequence ID" value="NZ_JAUHHC010000004.1"/>
</dbReference>
<evidence type="ECO:0000313" key="8">
    <source>
        <dbReference type="EMBL" id="MDN3921872.1"/>
    </source>
</evidence>
<evidence type="ECO:0000256" key="2">
    <source>
        <dbReference type="ARBA" id="ARBA00029447"/>
    </source>
</evidence>
<comment type="similarity">
    <text evidence="2">Belongs to the methyl-accepting chemotaxis (MCP) protein family.</text>
</comment>
<evidence type="ECO:0000259" key="6">
    <source>
        <dbReference type="PROSITE" id="PS50111"/>
    </source>
</evidence>
<dbReference type="Proteomes" id="UP001228044">
    <property type="component" value="Unassembled WGS sequence"/>
</dbReference>
<keyword evidence="5" id="KW-0812">Transmembrane</keyword>
<keyword evidence="1" id="KW-0488">Methylation</keyword>
<dbReference type="CDD" id="cd06225">
    <property type="entry name" value="HAMP"/>
    <property type="match status" value="1"/>
</dbReference>
<keyword evidence="5" id="KW-1133">Transmembrane helix</keyword>
<feature type="domain" description="HAMP" evidence="7">
    <location>
        <begin position="215"/>
        <end position="267"/>
    </location>
</feature>
<protein>
    <submittedName>
        <fullName evidence="8">Methyl-accepting chemotaxis protein</fullName>
    </submittedName>
</protein>
<evidence type="ECO:0000313" key="9">
    <source>
        <dbReference type="Proteomes" id="UP001228044"/>
    </source>
</evidence>
<dbReference type="SMART" id="SM00304">
    <property type="entry name" value="HAMP"/>
    <property type="match status" value="1"/>
</dbReference>
<dbReference type="PANTHER" id="PTHR43531:SF14">
    <property type="entry name" value="METHYL-ACCEPTING CHEMOTAXIS PROTEIN I-RELATED"/>
    <property type="match status" value="1"/>
</dbReference>
<dbReference type="Pfam" id="PF00015">
    <property type="entry name" value="MCPsignal"/>
    <property type="match status" value="1"/>
</dbReference>
<organism evidence="8 9">
    <name type="scientific">Roseateles violae</name>
    <dbReference type="NCBI Taxonomy" id="3058042"/>
    <lineage>
        <taxon>Bacteria</taxon>
        <taxon>Pseudomonadati</taxon>
        <taxon>Pseudomonadota</taxon>
        <taxon>Betaproteobacteria</taxon>
        <taxon>Burkholderiales</taxon>
        <taxon>Sphaerotilaceae</taxon>
        <taxon>Roseateles</taxon>
    </lineage>
</organism>
<evidence type="ECO:0000256" key="4">
    <source>
        <dbReference type="SAM" id="MobiDB-lite"/>
    </source>
</evidence>
<dbReference type="PANTHER" id="PTHR43531">
    <property type="entry name" value="PROTEIN ICFG"/>
    <property type="match status" value="1"/>
</dbReference>
<dbReference type="EMBL" id="JAUHHC010000004">
    <property type="protein sequence ID" value="MDN3921872.1"/>
    <property type="molecule type" value="Genomic_DNA"/>
</dbReference>
<feature type="domain" description="Methyl-accepting transducer" evidence="6">
    <location>
        <begin position="272"/>
        <end position="501"/>
    </location>
</feature>
<dbReference type="CDD" id="cd11386">
    <property type="entry name" value="MCP_signal"/>
    <property type="match status" value="1"/>
</dbReference>
<dbReference type="InterPro" id="IPR003660">
    <property type="entry name" value="HAMP_dom"/>
</dbReference>
<dbReference type="SMART" id="SM00283">
    <property type="entry name" value="MA"/>
    <property type="match status" value="1"/>
</dbReference>
<dbReference type="InterPro" id="IPR024478">
    <property type="entry name" value="HlyB_4HB_MCP"/>
</dbReference>